<dbReference type="Proteomes" id="UP000279259">
    <property type="component" value="Unassembled WGS sequence"/>
</dbReference>
<evidence type="ECO:0000259" key="6">
    <source>
        <dbReference type="Pfam" id="PF10312"/>
    </source>
</evidence>
<organism evidence="7 8">
    <name type="scientific">Saitozyma podzolica</name>
    <dbReference type="NCBI Taxonomy" id="1890683"/>
    <lineage>
        <taxon>Eukaryota</taxon>
        <taxon>Fungi</taxon>
        <taxon>Dikarya</taxon>
        <taxon>Basidiomycota</taxon>
        <taxon>Agaricomycotina</taxon>
        <taxon>Tremellomycetes</taxon>
        <taxon>Tremellales</taxon>
        <taxon>Trimorphomycetaceae</taxon>
        <taxon>Saitozyma</taxon>
    </lineage>
</organism>
<dbReference type="STRING" id="1890683.A0A427XY19"/>
<evidence type="ECO:0000313" key="8">
    <source>
        <dbReference type="Proteomes" id="UP000279259"/>
    </source>
</evidence>
<evidence type="ECO:0000313" key="7">
    <source>
        <dbReference type="EMBL" id="RSH83739.1"/>
    </source>
</evidence>
<protein>
    <recommendedName>
        <fullName evidence="2">Splicing factor Cactin</fullName>
    </recommendedName>
</protein>
<dbReference type="GO" id="GO:0005681">
    <property type="term" value="C:spliceosomal complex"/>
    <property type="evidence" value="ECO:0007669"/>
    <property type="project" value="TreeGrafter"/>
</dbReference>
<evidence type="ECO:0000256" key="3">
    <source>
        <dbReference type="SAM" id="Coils"/>
    </source>
</evidence>
<evidence type="ECO:0000259" key="5">
    <source>
        <dbReference type="Pfam" id="PF09732"/>
    </source>
</evidence>
<reference evidence="7 8" key="1">
    <citation type="submission" date="2018-11" db="EMBL/GenBank/DDBJ databases">
        <title>Genome sequence of Saitozyma podzolica DSM 27192.</title>
        <authorList>
            <person name="Aliyu H."/>
            <person name="Gorte O."/>
            <person name="Ochsenreither K."/>
        </authorList>
    </citation>
    <scope>NUCLEOTIDE SEQUENCE [LARGE SCALE GENOMIC DNA]</scope>
    <source>
        <strain evidence="7 8">DSM 27192</strain>
    </source>
</reference>
<dbReference type="AlphaFoldDB" id="A0A427XY19"/>
<comment type="similarity">
    <text evidence="1">Belongs to the CACTIN family.</text>
</comment>
<comment type="caution">
    <text evidence="7">The sequence shown here is derived from an EMBL/GenBank/DDBJ whole genome shotgun (WGS) entry which is preliminary data.</text>
</comment>
<dbReference type="PANTHER" id="PTHR21737:SF4">
    <property type="entry name" value="SPLICING FACTOR CACTIN"/>
    <property type="match status" value="1"/>
</dbReference>
<evidence type="ECO:0000256" key="1">
    <source>
        <dbReference type="ARBA" id="ARBA00006895"/>
    </source>
</evidence>
<sequence>MPRSASPEPRRDRERDRDRDRSGYDADYERQTGSSSRRDRERERDRAREGDDPRSGSRRDRDKDGERGGHRDRDAERDRERRKEKEKEKERDRDRYRDDERSEKRREKDRDRSRSRERRERKEKRRREKDSRSPPPSDRSRRKEAKSVAKATARREAELEQARAVAELSMYSAADNPFHDANLGEQFQWHKKQEKEKKAGMSADEIARKDAIRRIEAKEELERLNKKRAERETEMALREQEEIRQKRLAEDAQMAEWIAKEDDFQLEQSRRRAGIRLREHRAKAIDFLAINLRFADAQALGRQTAAIGSLANPRKSEVEREEEEEGWGWADAGFEFEIDEPWKIFENLNLEDCVELEQDIRMYLSLEKSPINIEFWEAMMVVCDHHRDALQDPDHAEGGRLFDREVDEAAGNVVLGLSLQRLVELENKTNAMLRSGQPVDVEFWDLVLKKIHVEKAIAKLNSIHEVVLKNRLEQFKKRQREDAAKVQAELGGTMASKAEDNFGGDMRAEVGQAEEIDDEADEDDWVEAYQPEMSPSPADPKTMVLDDRRLPIVPEEDFFRTVFEARHNVTSSDFIPRNVRANANVTAQAHTAQSLARPSAADLEAERIYREEAEREKGDLGTDESEEEFGDLDDGLAFASQQPATYDWTDRYRPRKPRYFNRVQTGFEWSKYNQTHYDVDNPPPKVVQGYKFNIFYPDLIDKTKAPTYYIKRIPDDPDTQLIVFTAGPPYEDIAFRIVRRPWEYSHRKGFRSNFDRGVLQLYFNFGRSFYRK</sequence>
<evidence type="ECO:0000256" key="4">
    <source>
        <dbReference type="SAM" id="MobiDB-lite"/>
    </source>
</evidence>
<dbReference type="GO" id="GO:0005737">
    <property type="term" value="C:cytoplasm"/>
    <property type="evidence" value="ECO:0007669"/>
    <property type="project" value="TreeGrafter"/>
</dbReference>
<feature type="domain" description="Splicing factor Cactin C-terminal" evidence="5">
    <location>
        <begin position="648"/>
        <end position="772"/>
    </location>
</feature>
<dbReference type="Pfam" id="PF09732">
    <property type="entry name" value="CactinC_cactus"/>
    <property type="match status" value="1"/>
</dbReference>
<feature type="compositionally biased region" description="Basic and acidic residues" evidence="4">
    <location>
        <begin position="8"/>
        <end position="120"/>
    </location>
</feature>
<dbReference type="InterPro" id="IPR018816">
    <property type="entry name" value="Cactin_central"/>
</dbReference>
<dbReference type="OrthoDB" id="265955at2759"/>
<keyword evidence="3" id="KW-0175">Coiled coil</keyword>
<proteinExistence type="inferred from homology"/>
<gene>
    <name evidence="7" type="ORF">EHS25_005354</name>
</gene>
<feature type="region of interest" description="Disordered" evidence="4">
    <location>
        <begin position="1"/>
        <end position="157"/>
    </location>
</feature>
<accession>A0A427XY19</accession>
<dbReference type="InterPro" id="IPR019134">
    <property type="entry name" value="Cactin_C"/>
</dbReference>
<evidence type="ECO:0000256" key="2">
    <source>
        <dbReference type="ARBA" id="ARBA00034534"/>
    </source>
</evidence>
<dbReference type="PANTHER" id="PTHR21737">
    <property type="entry name" value="POLYGLUTAMINE BINDING PROTEIN 1/MARVEL MEMBRANE-ASSOCIATING DOMAIN CONTAINING 3"/>
    <property type="match status" value="1"/>
</dbReference>
<feature type="domain" description="Splicing factor cactin central" evidence="6">
    <location>
        <begin position="247"/>
        <end position="464"/>
    </location>
</feature>
<dbReference type="EMBL" id="RSCD01000023">
    <property type="protein sequence ID" value="RSH83739.1"/>
    <property type="molecule type" value="Genomic_DNA"/>
</dbReference>
<dbReference type="GO" id="GO:0045292">
    <property type="term" value="P:mRNA cis splicing, via spliceosome"/>
    <property type="evidence" value="ECO:0007669"/>
    <property type="project" value="TreeGrafter"/>
</dbReference>
<feature type="coiled-coil region" evidence="3">
    <location>
        <begin position="207"/>
        <end position="246"/>
    </location>
</feature>
<dbReference type="Pfam" id="PF10312">
    <property type="entry name" value="Cactin_mid"/>
    <property type="match status" value="1"/>
</dbReference>
<feature type="compositionally biased region" description="Basic and acidic residues" evidence="4">
    <location>
        <begin position="128"/>
        <end position="157"/>
    </location>
</feature>
<dbReference type="SMART" id="SM01050">
    <property type="entry name" value="CactinC_cactus"/>
    <property type="match status" value="1"/>
</dbReference>
<name>A0A427XY19_9TREE</name>
<keyword evidence="8" id="KW-1185">Reference proteome</keyword>